<dbReference type="Proteomes" id="UP001159363">
    <property type="component" value="Chromosome 3"/>
</dbReference>
<evidence type="ECO:0000313" key="3">
    <source>
        <dbReference type="Proteomes" id="UP001159363"/>
    </source>
</evidence>
<comment type="caution">
    <text evidence="2">The sequence shown here is derived from an EMBL/GenBank/DDBJ whole genome shotgun (WGS) entry which is preliminary data.</text>
</comment>
<keyword evidence="3" id="KW-1185">Reference proteome</keyword>
<feature type="region of interest" description="Disordered" evidence="1">
    <location>
        <begin position="277"/>
        <end position="306"/>
    </location>
</feature>
<proteinExistence type="predicted"/>
<evidence type="ECO:0000256" key="1">
    <source>
        <dbReference type="SAM" id="MobiDB-lite"/>
    </source>
</evidence>
<organism evidence="2 3">
    <name type="scientific">Dryococelus australis</name>
    <dbReference type="NCBI Taxonomy" id="614101"/>
    <lineage>
        <taxon>Eukaryota</taxon>
        <taxon>Metazoa</taxon>
        <taxon>Ecdysozoa</taxon>
        <taxon>Arthropoda</taxon>
        <taxon>Hexapoda</taxon>
        <taxon>Insecta</taxon>
        <taxon>Pterygota</taxon>
        <taxon>Neoptera</taxon>
        <taxon>Polyneoptera</taxon>
        <taxon>Phasmatodea</taxon>
        <taxon>Verophasmatodea</taxon>
        <taxon>Anareolatae</taxon>
        <taxon>Phasmatidae</taxon>
        <taxon>Eurycanthinae</taxon>
        <taxon>Dryococelus</taxon>
    </lineage>
</organism>
<gene>
    <name evidence="2" type="ORF">PR048_008038</name>
</gene>
<name>A0ABQ9HW97_9NEOP</name>
<sequence>MGTSERSFASPQILLRQREHLHSYVCPQACMSSYQNGRIHRGYSRVVWCHGRYCSHGHTPKEEGSRWKGIANQAKRKVPGKDYATVTEDKIIFFDWIRAGESLIIRVALRGPGSGWPEPSHPPDGSLLTKRHVATVSLLASHQRRFGFNPRPGHSGFSHVGIGPDVDVGRRVFSGISRFSRPFIPILTLLTLTGSQTSMLRAVRISSLTRTKSLFLDRIDGEDQKLELFSDKNDTATCIKCVIAPTRRALNRTCSALDVVWLRWKARLSFVSPTRVGEHRSGSGAGPHTDLQRGADVASPGDDVTSTPTLARRHSCVGVVVVPSVATARASSFGLHGCLSGWFCGLARSPPIKADRVQFPGHRIVASGNRAGRCRWSVGFPGDLPFHPPLHSGAALYSLQSPLSALKTSRPPKSLHSLHGRFDCWSVVVMDVFVSGRVQSSMEGFLQGYPKEASIPACVQARVAGLVKAYARACTENLNVTHKHPSHPSGGHVIFNQSQGNFFPSVKYFSNFNFRRTDEWTTAF</sequence>
<protein>
    <submittedName>
        <fullName evidence="2">Uncharacterized protein</fullName>
    </submittedName>
</protein>
<accession>A0ABQ9HW97</accession>
<reference evidence="2 3" key="1">
    <citation type="submission" date="2023-02" db="EMBL/GenBank/DDBJ databases">
        <title>LHISI_Scaffold_Assembly.</title>
        <authorList>
            <person name="Stuart O.P."/>
            <person name="Cleave R."/>
            <person name="Magrath M.J.L."/>
            <person name="Mikheyev A.S."/>
        </authorList>
    </citation>
    <scope>NUCLEOTIDE SEQUENCE [LARGE SCALE GENOMIC DNA]</scope>
    <source>
        <strain evidence="2">Daus_M_001</strain>
        <tissue evidence="2">Leg muscle</tissue>
    </source>
</reference>
<dbReference type="EMBL" id="JARBHB010000003">
    <property type="protein sequence ID" value="KAJ8888547.1"/>
    <property type="molecule type" value="Genomic_DNA"/>
</dbReference>
<evidence type="ECO:0000313" key="2">
    <source>
        <dbReference type="EMBL" id="KAJ8888547.1"/>
    </source>
</evidence>